<protein>
    <recommendedName>
        <fullName evidence="2">BPM/SPOP BACK domain-containing protein</fullName>
    </recommendedName>
</protein>
<sequence length="68" mass="7357">MCEDKLCGHISARSVLSILAVAERHRCGCLKHACMEFLGSSGAHLRAAIEEGFDGFDYLARRCPAGFA</sequence>
<evidence type="ECO:0000313" key="3">
    <source>
        <dbReference type="EnsemblPlants" id="OPUNC10G12230.1"/>
    </source>
</evidence>
<accession>A0A0E0M8Z5</accession>
<organism evidence="3">
    <name type="scientific">Oryza punctata</name>
    <name type="common">Red rice</name>
    <dbReference type="NCBI Taxonomy" id="4537"/>
    <lineage>
        <taxon>Eukaryota</taxon>
        <taxon>Viridiplantae</taxon>
        <taxon>Streptophyta</taxon>
        <taxon>Embryophyta</taxon>
        <taxon>Tracheophyta</taxon>
        <taxon>Spermatophyta</taxon>
        <taxon>Magnoliopsida</taxon>
        <taxon>Liliopsida</taxon>
        <taxon>Poales</taxon>
        <taxon>Poaceae</taxon>
        <taxon>BOP clade</taxon>
        <taxon>Oryzoideae</taxon>
        <taxon>Oryzeae</taxon>
        <taxon>Oryzinae</taxon>
        <taxon>Oryza</taxon>
    </lineage>
</organism>
<feature type="domain" description="BPM/SPOP BACK" evidence="2">
    <location>
        <begin position="14"/>
        <end position="65"/>
    </location>
</feature>
<dbReference type="Pfam" id="PF24570">
    <property type="entry name" value="BACK_BPM_SPOP"/>
    <property type="match status" value="1"/>
</dbReference>
<dbReference type="EnsemblPlants" id="OPUNC10G12230.1">
    <property type="protein sequence ID" value="OPUNC10G12230.1"/>
    <property type="gene ID" value="OPUNC10G12230"/>
</dbReference>
<evidence type="ECO:0000313" key="4">
    <source>
        <dbReference type="Proteomes" id="UP000026962"/>
    </source>
</evidence>
<evidence type="ECO:0000259" key="2">
    <source>
        <dbReference type="Pfam" id="PF24570"/>
    </source>
</evidence>
<dbReference type="HOGENOM" id="CLU_2798371_0_0_1"/>
<reference evidence="3" key="2">
    <citation type="submission" date="2018-05" db="EMBL/GenBank/DDBJ databases">
        <title>OpunRS2 (Oryza punctata Reference Sequence Version 2).</title>
        <authorList>
            <person name="Zhang J."/>
            <person name="Kudrna D."/>
            <person name="Lee S."/>
            <person name="Talag J."/>
            <person name="Welchert J."/>
            <person name="Wing R.A."/>
        </authorList>
    </citation>
    <scope>NUCLEOTIDE SEQUENCE [LARGE SCALE GENOMIC DNA]</scope>
</reference>
<dbReference type="Gramene" id="OPUNC10G12230.1">
    <property type="protein sequence ID" value="OPUNC10G12230.1"/>
    <property type="gene ID" value="OPUNC10G12230"/>
</dbReference>
<dbReference type="AlphaFoldDB" id="A0A0E0M8Z5"/>
<name>A0A0E0M8Z5_ORYPU</name>
<reference evidence="3" key="1">
    <citation type="submission" date="2015-04" db="UniProtKB">
        <authorList>
            <consortium name="EnsemblPlants"/>
        </authorList>
    </citation>
    <scope>IDENTIFICATION</scope>
</reference>
<dbReference type="Gene3D" id="6.10.250.3030">
    <property type="match status" value="1"/>
</dbReference>
<dbReference type="Proteomes" id="UP000026962">
    <property type="component" value="Chromosome 10"/>
</dbReference>
<keyword evidence="4" id="KW-1185">Reference proteome</keyword>
<evidence type="ECO:0000256" key="1">
    <source>
        <dbReference type="ARBA" id="ARBA00010846"/>
    </source>
</evidence>
<dbReference type="STRING" id="4537.A0A0E0M8Z5"/>
<dbReference type="InterPro" id="IPR056423">
    <property type="entry name" value="BACK_BPM_SPOP"/>
</dbReference>
<comment type="similarity">
    <text evidence="1">Belongs to the Tdpoz family.</text>
</comment>
<proteinExistence type="inferred from homology"/>